<dbReference type="SUPFAM" id="SSF47616">
    <property type="entry name" value="GST C-terminal domain-like"/>
    <property type="match status" value="1"/>
</dbReference>
<proteinExistence type="predicted"/>
<dbReference type="SFLD" id="SFLDS00019">
    <property type="entry name" value="Glutathione_Transferase_(cytos"/>
    <property type="match status" value="1"/>
</dbReference>
<dbReference type="InterPro" id="IPR010987">
    <property type="entry name" value="Glutathione-S-Trfase_C-like"/>
</dbReference>
<dbReference type="InterPro" id="IPR004045">
    <property type="entry name" value="Glutathione_S-Trfase_N"/>
</dbReference>
<evidence type="ECO:0000313" key="4">
    <source>
        <dbReference type="Proteomes" id="UP001595776"/>
    </source>
</evidence>
<feature type="domain" description="GST C-terminal" evidence="2">
    <location>
        <begin position="83"/>
        <end position="192"/>
    </location>
</feature>
<dbReference type="InterPro" id="IPR036282">
    <property type="entry name" value="Glutathione-S-Trfase_C_sf"/>
</dbReference>
<reference evidence="4" key="1">
    <citation type="journal article" date="2019" name="Int. J. Syst. Evol. Microbiol.">
        <title>The Global Catalogue of Microorganisms (GCM) 10K type strain sequencing project: providing services to taxonomists for standard genome sequencing and annotation.</title>
        <authorList>
            <consortium name="The Broad Institute Genomics Platform"/>
            <consortium name="The Broad Institute Genome Sequencing Center for Infectious Disease"/>
            <person name="Wu L."/>
            <person name="Ma J."/>
        </authorList>
    </citation>
    <scope>NUCLEOTIDE SEQUENCE [LARGE SCALE GENOMIC DNA]</scope>
    <source>
        <strain evidence="4">CGMCC 1.15304</strain>
    </source>
</reference>
<dbReference type="SFLD" id="SFLDG00358">
    <property type="entry name" value="Main_(cytGST)"/>
    <property type="match status" value="1"/>
</dbReference>
<name>A0ABV8UAQ6_9PROT</name>
<dbReference type="EMBL" id="JBHSCR010000007">
    <property type="protein sequence ID" value="MFC4348200.1"/>
    <property type="molecule type" value="Genomic_DNA"/>
</dbReference>
<dbReference type="PANTHER" id="PTHR44051">
    <property type="entry name" value="GLUTATHIONE S-TRANSFERASE-RELATED"/>
    <property type="match status" value="1"/>
</dbReference>
<dbReference type="InterPro" id="IPR036249">
    <property type="entry name" value="Thioredoxin-like_sf"/>
</dbReference>
<dbReference type="Gene3D" id="1.20.1050.10">
    <property type="match status" value="1"/>
</dbReference>
<dbReference type="Pfam" id="PF13409">
    <property type="entry name" value="GST_N_2"/>
    <property type="match status" value="1"/>
</dbReference>
<comment type="caution">
    <text evidence="3">The sequence shown here is derived from an EMBL/GenBank/DDBJ whole genome shotgun (WGS) entry which is preliminary data.</text>
</comment>
<accession>A0ABV8UAQ6</accession>
<gene>
    <name evidence="3" type="ORF">ACFO5Q_10125</name>
</gene>
<dbReference type="Gene3D" id="3.40.30.10">
    <property type="entry name" value="Glutaredoxin"/>
    <property type="match status" value="1"/>
</dbReference>
<dbReference type="InterPro" id="IPR040079">
    <property type="entry name" value="Glutathione_S-Trfase"/>
</dbReference>
<dbReference type="PANTHER" id="PTHR44051:SF2">
    <property type="entry name" value="HYPOTHETICAL GLUTATHIONE S-TRANSFERASE LIKE PROTEIN"/>
    <property type="match status" value="1"/>
</dbReference>
<dbReference type="CDD" id="cd03056">
    <property type="entry name" value="GST_N_4"/>
    <property type="match status" value="1"/>
</dbReference>
<sequence length="192" mass="21676">MKVYGDSRSGNCLKVKYVCDYLKMPYEWEEVDVLSGFTRTPDFLAINPAGQIPTVVFDDGRILSQSNAIIRYLARDSGLIPSDDWQQAKMDEWLFWEQYSHEPAIAVVRFLVALKGVPRSEIDQTLVSKGDAALDRMELQLSQQDYLLGDTLSLADVALVAYTQFAEEGGFSLETRPAVQAWLQRVKSRLTS</sequence>
<dbReference type="PROSITE" id="PS50404">
    <property type="entry name" value="GST_NTER"/>
    <property type="match status" value="1"/>
</dbReference>
<evidence type="ECO:0000313" key="3">
    <source>
        <dbReference type="EMBL" id="MFC4348200.1"/>
    </source>
</evidence>
<dbReference type="RefSeq" id="WP_068146031.1">
    <property type="nucleotide sequence ID" value="NZ_JBHSCR010000007.1"/>
</dbReference>
<dbReference type="Pfam" id="PF00043">
    <property type="entry name" value="GST_C"/>
    <property type="match status" value="1"/>
</dbReference>
<dbReference type="PROSITE" id="PS50405">
    <property type="entry name" value="GST_CTER"/>
    <property type="match status" value="1"/>
</dbReference>
<evidence type="ECO:0000259" key="2">
    <source>
        <dbReference type="PROSITE" id="PS50405"/>
    </source>
</evidence>
<organism evidence="3 4">
    <name type="scientific">Kordiimonas lipolytica</name>
    <dbReference type="NCBI Taxonomy" id="1662421"/>
    <lineage>
        <taxon>Bacteria</taxon>
        <taxon>Pseudomonadati</taxon>
        <taxon>Pseudomonadota</taxon>
        <taxon>Alphaproteobacteria</taxon>
        <taxon>Kordiimonadales</taxon>
        <taxon>Kordiimonadaceae</taxon>
        <taxon>Kordiimonas</taxon>
    </lineage>
</organism>
<dbReference type="InterPro" id="IPR004046">
    <property type="entry name" value="GST_C"/>
</dbReference>
<protein>
    <submittedName>
        <fullName evidence="3">Glutathione S-transferase family protein</fullName>
    </submittedName>
</protein>
<feature type="domain" description="GST N-terminal" evidence="1">
    <location>
        <begin position="1"/>
        <end position="81"/>
    </location>
</feature>
<dbReference type="Proteomes" id="UP001595776">
    <property type="component" value="Unassembled WGS sequence"/>
</dbReference>
<dbReference type="SUPFAM" id="SSF52833">
    <property type="entry name" value="Thioredoxin-like"/>
    <property type="match status" value="1"/>
</dbReference>
<keyword evidence="4" id="KW-1185">Reference proteome</keyword>
<evidence type="ECO:0000259" key="1">
    <source>
        <dbReference type="PROSITE" id="PS50404"/>
    </source>
</evidence>